<organism evidence="2 3">
    <name type="scientific">Armillaria ostoyae</name>
    <name type="common">Armillaria root rot fungus</name>
    <dbReference type="NCBI Taxonomy" id="47428"/>
    <lineage>
        <taxon>Eukaryota</taxon>
        <taxon>Fungi</taxon>
        <taxon>Dikarya</taxon>
        <taxon>Basidiomycota</taxon>
        <taxon>Agaricomycotina</taxon>
        <taxon>Agaricomycetes</taxon>
        <taxon>Agaricomycetidae</taxon>
        <taxon>Agaricales</taxon>
        <taxon>Marasmiineae</taxon>
        <taxon>Physalacriaceae</taxon>
        <taxon>Armillaria</taxon>
    </lineage>
</organism>
<accession>A0A284RUM7</accession>
<evidence type="ECO:0000256" key="1">
    <source>
        <dbReference type="SAM" id="Phobius"/>
    </source>
</evidence>
<feature type="transmembrane region" description="Helical" evidence="1">
    <location>
        <begin position="801"/>
        <end position="820"/>
    </location>
</feature>
<protein>
    <submittedName>
        <fullName evidence="2">Uncharacterized protein</fullName>
    </submittedName>
</protein>
<dbReference type="OrthoDB" id="2965063at2759"/>
<reference evidence="3" key="1">
    <citation type="journal article" date="2017" name="Nat. Ecol. Evol.">
        <title>Genome expansion and lineage-specific genetic innovations in the forest pathogenic fungi Armillaria.</title>
        <authorList>
            <person name="Sipos G."/>
            <person name="Prasanna A.N."/>
            <person name="Walter M.C."/>
            <person name="O'Connor E."/>
            <person name="Balint B."/>
            <person name="Krizsan K."/>
            <person name="Kiss B."/>
            <person name="Hess J."/>
            <person name="Varga T."/>
            <person name="Slot J."/>
            <person name="Riley R."/>
            <person name="Boka B."/>
            <person name="Rigling D."/>
            <person name="Barry K."/>
            <person name="Lee J."/>
            <person name="Mihaltcheva S."/>
            <person name="LaButti K."/>
            <person name="Lipzen A."/>
            <person name="Waldron R."/>
            <person name="Moloney N.M."/>
            <person name="Sperisen C."/>
            <person name="Kredics L."/>
            <person name="Vagvoelgyi C."/>
            <person name="Patrignani A."/>
            <person name="Fitzpatrick D."/>
            <person name="Nagy I."/>
            <person name="Doyle S."/>
            <person name="Anderson J.B."/>
            <person name="Grigoriev I.V."/>
            <person name="Gueldener U."/>
            <person name="Muensterkoetter M."/>
            <person name="Nagy L.G."/>
        </authorList>
    </citation>
    <scope>NUCLEOTIDE SEQUENCE [LARGE SCALE GENOMIC DNA]</scope>
    <source>
        <strain evidence="3">C18/9</strain>
    </source>
</reference>
<evidence type="ECO:0000313" key="3">
    <source>
        <dbReference type="Proteomes" id="UP000219338"/>
    </source>
</evidence>
<keyword evidence="1" id="KW-0472">Membrane</keyword>
<proteinExistence type="predicted"/>
<gene>
    <name evidence="2" type="ORF">ARMOST_15867</name>
</gene>
<dbReference type="Gene3D" id="1.20.930.20">
    <property type="entry name" value="Adaptor protein Cbl, N-terminal domain"/>
    <property type="match status" value="1"/>
</dbReference>
<name>A0A284RUM7_ARMOS</name>
<keyword evidence="1" id="KW-0812">Transmembrane</keyword>
<dbReference type="GO" id="GO:0007166">
    <property type="term" value="P:cell surface receptor signaling pathway"/>
    <property type="evidence" value="ECO:0007669"/>
    <property type="project" value="InterPro"/>
</dbReference>
<dbReference type="EMBL" id="FUEG01000017">
    <property type="protein sequence ID" value="SJL12440.1"/>
    <property type="molecule type" value="Genomic_DNA"/>
</dbReference>
<dbReference type="InterPro" id="IPR059179">
    <property type="entry name" value="MLKL-like_MCAfunc"/>
</dbReference>
<keyword evidence="1" id="KW-1133">Transmembrane helix</keyword>
<dbReference type="CDD" id="cd21037">
    <property type="entry name" value="MLKL_NTD"/>
    <property type="match status" value="1"/>
</dbReference>
<dbReference type="InterPro" id="IPR036537">
    <property type="entry name" value="Adaptor_Cbl_N_dom_sf"/>
</dbReference>
<dbReference type="AlphaFoldDB" id="A0A284RUM7"/>
<sequence length="824" mass="92934">MSDIDSCLKIARFTAAAGEMAPFPFIKGAAHCVVVVLEAIESAAKNRKDLQELAESIVATLVVVRDTVIDHGPTSASCFKDICFDFQTYLDDLLSKLNKESKSRGIRRFLKAKKISDDISAYKQRIQTAKEDFLIRTMTMTRLALSDVHEEVTTGFSSLTGFVEASERNITSTVKDNIQEMRTLGVQQSENIENLPTRLSQASRQRGLYKGVVWDIIPGDIHIIKRATHSLRRYRTNITYKDSYCTIENSNTPKIIREYQAHGHNGEDAMDLEQLDQSLDFLIKAKHPNLAQIFGVCRSSSLPAIILHGTIRIPFDYYLHNLTAKRFVKFYSELFQDLQSVSEVLTMASDRRYRRYKCYIVRLTAEEQPYVNDHEKLVFGDLLYYTDYILGLFELSYSLEYGKYCICHSDNVRPSTEPLHSEVSRWVSSSSSRKGDLLNRYAAIIFCLARPGYNSNVTQPFSRTFIRHRLQSPQYQLNGRSDSVYGPPYQKALYAPGSILTDPLSPLIPNPLVGRVRPEWNWDVCLIQLPLRKGVVKLSFDNGSVSIGLSWSDVSSCAFIHIRMSSRDEILQSWIAQTSKLHSFLRSRGYGDDLGLGVYIIEDVEFYIQISPKDDWHSDDFCHICNAKDQYHHALSLSITAPVIDYETNTITYWPVVSCSRVCGMDSLQVEDVFIVEVVGHEFKARWGSVLPRMVPLTIPELNAEHGFDPAREGADVCEYFGWPLLEILDSSTGEWILNGTISGSASVISDSPDQILSEECDSASHDSDVVTGSIEEVQVGEAPTKTEVVAVVRYDISARVLIVVFIVIGIQVVQILSSFQKHS</sequence>
<dbReference type="Proteomes" id="UP000219338">
    <property type="component" value="Unassembled WGS sequence"/>
</dbReference>
<evidence type="ECO:0000313" key="2">
    <source>
        <dbReference type="EMBL" id="SJL12440.1"/>
    </source>
</evidence>
<keyword evidence="3" id="KW-1185">Reference proteome</keyword>
<dbReference type="OMA" id="CHANDRY"/>